<dbReference type="STRING" id="288992.SAMN04488522_103667"/>
<dbReference type="EMBL" id="FQUQ01000003">
    <property type="protein sequence ID" value="SHF79061.1"/>
    <property type="molecule type" value="Genomic_DNA"/>
</dbReference>
<evidence type="ECO:0000313" key="2">
    <source>
        <dbReference type="Proteomes" id="UP000184287"/>
    </source>
</evidence>
<sequence>MKLRTNLWLPVILLLFMGCKKKESPFQPPIYDLIVEGGINTFSKNQYIRLVKPVSFDDEAASVNLNPISNAEVSVNDGTHDVSFKEIKGTGVYTAVMENNNKYFSAYTLTIKYNNKIYTAQDSLLPVFPIDENYIPLSLKKMQEGQVRLTIPKHTFGTQNAQQWLILPQGKAWNPAKFKENYQYSYSHVYGTPNALHPLIQKARITDVGINDKLVICKFSLSPPYSVYLYSVFQETDWKGLLSSVPGNVKGNISGNANGFFYAIDVEVQTKSVKELMDH</sequence>
<gene>
    <name evidence="1" type="ORF">SAMN04488522_103667</name>
</gene>
<keyword evidence="2" id="KW-1185">Reference proteome</keyword>
<dbReference type="PROSITE" id="PS51257">
    <property type="entry name" value="PROKAR_LIPOPROTEIN"/>
    <property type="match status" value="1"/>
</dbReference>
<reference evidence="2" key="1">
    <citation type="submission" date="2016-11" db="EMBL/GenBank/DDBJ databases">
        <authorList>
            <person name="Varghese N."/>
            <person name="Submissions S."/>
        </authorList>
    </citation>
    <scope>NUCLEOTIDE SEQUENCE [LARGE SCALE GENOMIC DNA]</scope>
    <source>
        <strain evidence="2">DSM 16990</strain>
    </source>
</reference>
<evidence type="ECO:0000313" key="1">
    <source>
        <dbReference type="EMBL" id="SHF79061.1"/>
    </source>
</evidence>
<dbReference type="Proteomes" id="UP000184287">
    <property type="component" value="Unassembled WGS sequence"/>
</dbReference>
<evidence type="ECO:0008006" key="3">
    <source>
        <dbReference type="Google" id="ProtNLM"/>
    </source>
</evidence>
<accession>A0A1M5EJ17</accession>
<organism evidence="1 2">
    <name type="scientific">Pedobacter caeni</name>
    <dbReference type="NCBI Taxonomy" id="288992"/>
    <lineage>
        <taxon>Bacteria</taxon>
        <taxon>Pseudomonadati</taxon>
        <taxon>Bacteroidota</taxon>
        <taxon>Sphingobacteriia</taxon>
        <taxon>Sphingobacteriales</taxon>
        <taxon>Sphingobacteriaceae</taxon>
        <taxon>Pedobacter</taxon>
    </lineage>
</organism>
<proteinExistence type="predicted"/>
<dbReference type="AlphaFoldDB" id="A0A1M5EJ17"/>
<name>A0A1M5EJ17_9SPHI</name>
<protein>
    <recommendedName>
        <fullName evidence="3">DUF4249 domain-containing protein</fullName>
    </recommendedName>
</protein>
<dbReference type="OrthoDB" id="701681at2"/>
<dbReference type="RefSeq" id="WP_073232416.1">
    <property type="nucleotide sequence ID" value="NZ_FQUQ01000003.1"/>
</dbReference>